<dbReference type="SUPFAM" id="SSF50882">
    <property type="entry name" value="beta-Barrel protease inhibitors"/>
    <property type="match status" value="1"/>
</dbReference>
<feature type="compositionally biased region" description="Polar residues" evidence="8">
    <location>
        <begin position="74"/>
        <end position="85"/>
    </location>
</feature>
<evidence type="ECO:0000313" key="10">
    <source>
        <dbReference type="EMBL" id="APH69939.1"/>
    </source>
</evidence>
<dbReference type="Proteomes" id="UP000182840">
    <property type="component" value="Chromosome"/>
</dbReference>
<evidence type="ECO:0000256" key="2">
    <source>
        <dbReference type="ARBA" id="ARBA00007138"/>
    </source>
</evidence>
<keyword evidence="7" id="KW-0449">Lipoprotein</keyword>
<comment type="subcellular location">
    <subcellularLocation>
        <location evidence="1">Cell outer membrane</location>
        <topology evidence="1">Lipid-anchor</topology>
    </subcellularLocation>
</comment>
<feature type="compositionally biased region" description="Pro residues" evidence="8">
    <location>
        <begin position="55"/>
        <end position="72"/>
    </location>
</feature>
<protein>
    <recommendedName>
        <fullName evidence="9">Alkaline proteinase inhibitor/ Outer membrane lipoprotein Omp19 domain-containing protein</fullName>
    </recommendedName>
</protein>
<keyword evidence="6" id="KW-0998">Cell outer membrane</keyword>
<dbReference type="KEGG" id="meso:BSQ44_00030"/>
<dbReference type="InterPro" id="IPR021140">
    <property type="entry name" value="Inh/Omp19"/>
</dbReference>
<dbReference type="AlphaFoldDB" id="A0A1L3SKK6"/>
<gene>
    <name evidence="10" type="ORF">BSQ44_00030</name>
</gene>
<keyword evidence="4" id="KW-0472">Membrane</keyword>
<reference evidence="11" key="1">
    <citation type="submission" date="2016-11" db="EMBL/GenBank/DDBJ databases">
        <title>Mesorhizobium oceanicum sp. nov., isolated from deep seawater in South China Sea.</title>
        <authorList>
            <person name="Fu G.-Y."/>
        </authorList>
    </citation>
    <scope>NUCLEOTIDE SEQUENCE [LARGE SCALE GENOMIC DNA]</scope>
    <source>
        <strain evidence="11">B7</strain>
    </source>
</reference>
<dbReference type="GO" id="GO:0009279">
    <property type="term" value="C:cell outer membrane"/>
    <property type="evidence" value="ECO:0007669"/>
    <property type="project" value="UniProtKB-SubCell"/>
</dbReference>
<dbReference type="RefSeq" id="WP_072601352.1">
    <property type="nucleotide sequence ID" value="NZ_CP018171.1"/>
</dbReference>
<dbReference type="GO" id="GO:0004866">
    <property type="term" value="F:endopeptidase inhibitor activity"/>
    <property type="evidence" value="ECO:0007669"/>
    <property type="project" value="InterPro"/>
</dbReference>
<evidence type="ECO:0000256" key="7">
    <source>
        <dbReference type="ARBA" id="ARBA00023288"/>
    </source>
</evidence>
<sequence length="199" mass="19870">MTLSNAGRTRTGLAALMLGSLAIVSGCQGDRMSSVSTRPEPLRPAPSGTVVGSQLPPPSGPTDPSAFPPAPTVPGQTLPGQTGTDVASIDPAAGTGPVEPVVPAGAADLTVGSVAGVWSVNVAGQSCRVATPQTKFGQGYRAGPLGCPAPMDGVKSWNVAGKQLSLYDESGNALARLYSSGAERFDGQTTSGQPISLSR</sequence>
<evidence type="ECO:0000259" key="9">
    <source>
        <dbReference type="Pfam" id="PF02974"/>
    </source>
</evidence>
<evidence type="ECO:0000256" key="6">
    <source>
        <dbReference type="ARBA" id="ARBA00023237"/>
    </source>
</evidence>
<feature type="region of interest" description="Disordered" evidence="8">
    <location>
        <begin position="30"/>
        <end position="95"/>
    </location>
</feature>
<keyword evidence="3" id="KW-0732">Signal</keyword>
<dbReference type="EMBL" id="CP018171">
    <property type="protein sequence ID" value="APH69939.1"/>
    <property type="molecule type" value="Genomic_DNA"/>
</dbReference>
<evidence type="ECO:0000256" key="8">
    <source>
        <dbReference type="SAM" id="MobiDB-lite"/>
    </source>
</evidence>
<organism evidence="10 11">
    <name type="scientific">Aquibium oceanicum</name>
    <dbReference type="NCBI Taxonomy" id="1670800"/>
    <lineage>
        <taxon>Bacteria</taxon>
        <taxon>Pseudomonadati</taxon>
        <taxon>Pseudomonadota</taxon>
        <taxon>Alphaproteobacteria</taxon>
        <taxon>Hyphomicrobiales</taxon>
        <taxon>Phyllobacteriaceae</taxon>
        <taxon>Aquibium</taxon>
    </lineage>
</organism>
<dbReference type="InterPro" id="IPR010571">
    <property type="entry name" value="OM_lipoprot_Omp19_bac"/>
</dbReference>
<dbReference type="PIRSF" id="PIRSF034005">
    <property type="entry name" value="OM_lipoprot_Omp19_bac"/>
    <property type="match status" value="1"/>
</dbReference>
<dbReference type="STRING" id="1670800.BSQ44_00030"/>
<dbReference type="OrthoDB" id="7677911at2"/>
<accession>A0A1L3SKK6</accession>
<keyword evidence="5" id="KW-0564">Palmitate</keyword>
<dbReference type="InterPro" id="IPR016085">
    <property type="entry name" value="Protease_inh_B-barrel_dom"/>
</dbReference>
<name>A0A1L3SKK6_9HYPH</name>
<feature type="domain" description="Alkaline proteinase inhibitor/ Outer membrane lipoprotein Omp19" evidence="9">
    <location>
        <begin position="110"/>
        <end position="199"/>
    </location>
</feature>
<keyword evidence="11" id="KW-1185">Reference proteome</keyword>
<proteinExistence type="inferred from homology"/>
<dbReference type="Gene3D" id="2.40.128.10">
    <property type="match status" value="1"/>
</dbReference>
<comment type="similarity">
    <text evidence="2">Belongs to the rhizobiaceae omp19 lipoprotein family.</text>
</comment>
<evidence type="ECO:0000256" key="3">
    <source>
        <dbReference type="ARBA" id="ARBA00022729"/>
    </source>
</evidence>
<evidence type="ECO:0000256" key="1">
    <source>
        <dbReference type="ARBA" id="ARBA00004459"/>
    </source>
</evidence>
<evidence type="ECO:0000256" key="5">
    <source>
        <dbReference type="ARBA" id="ARBA00023139"/>
    </source>
</evidence>
<evidence type="ECO:0000256" key="4">
    <source>
        <dbReference type="ARBA" id="ARBA00023136"/>
    </source>
</evidence>
<dbReference type="Pfam" id="PF02974">
    <property type="entry name" value="Inh"/>
    <property type="match status" value="1"/>
</dbReference>
<evidence type="ECO:0000313" key="11">
    <source>
        <dbReference type="Proteomes" id="UP000182840"/>
    </source>
</evidence>